<evidence type="ECO:0000256" key="2">
    <source>
        <dbReference type="ARBA" id="ARBA00023163"/>
    </source>
</evidence>
<dbReference type="Gene3D" id="3.40.50.880">
    <property type="match status" value="1"/>
</dbReference>
<name>A0A6L6Q8A2_9BURK</name>
<dbReference type="Pfam" id="PF01965">
    <property type="entry name" value="DJ-1_PfpI"/>
    <property type="match status" value="1"/>
</dbReference>
<comment type="caution">
    <text evidence="4">The sequence shown here is derived from an EMBL/GenBank/DDBJ whole genome shotgun (WGS) entry which is preliminary data.</text>
</comment>
<dbReference type="InterPro" id="IPR052158">
    <property type="entry name" value="INH-QAR"/>
</dbReference>
<protein>
    <submittedName>
        <fullName evidence="4">Helix-turn-helix domain-containing protein</fullName>
    </submittedName>
</protein>
<dbReference type="OrthoDB" id="9803764at2"/>
<dbReference type="AlphaFoldDB" id="A0A6L6Q8A2"/>
<dbReference type="InterPro" id="IPR029062">
    <property type="entry name" value="Class_I_gatase-like"/>
</dbReference>
<dbReference type="PANTHER" id="PTHR43130:SF11">
    <property type="entry name" value="TRANSCRIPTIONAL REGULATORY PROTEIN"/>
    <property type="match status" value="1"/>
</dbReference>
<dbReference type="PANTHER" id="PTHR43130">
    <property type="entry name" value="ARAC-FAMILY TRANSCRIPTIONAL REGULATOR"/>
    <property type="match status" value="1"/>
</dbReference>
<keyword evidence="5" id="KW-1185">Reference proteome</keyword>
<keyword evidence="1" id="KW-0805">Transcription regulation</keyword>
<keyword evidence="2" id="KW-0804">Transcription</keyword>
<feature type="domain" description="HTH araC/xylS-type" evidence="3">
    <location>
        <begin position="247"/>
        <end position="345"/>
    </location>
</feature>
<dbReference type="SUPFAM" id="SSF52317">
    <property type="entry name" value="Class I glutamine amidotransferase-like"/>
    <property type="match status" value="1"/>
</dbReference>
<organism evidence="4 5">
    <name type="scientific">Pseudoduganella ginsengisoli</name>
    <dbReference type="NCBI Taxonomy" id="1462440"/>
    <lineage>
        <taxon>Bacteria</taxon>
        <taxon>Pseudomonadati</taxon>
        <taxon>Pseudomonadota</taxon>
        <taxon>Betaproteobacteria</taxon>
        <taxon>Burkholderiales</taxon>
        <taxon>Oxalobacteraceae</taxon>
        <taxon>Telluria group</taxon>
        <taxon>Pseudoduganella</taxon>
    </lineage>
</organism>
<dbReference type="PROSITE" id="PS01124">
    <property type="entry name" value="HTH_ARAC_FAMILY_2"/>
    <property type="match status" value="1"/>
</dbReference>
<reference evidence="4 5" key="1">
    <citation type="submission" date="2019-11" db="EMBL/GenBank/DDBJ databases">
        <title>Type strains purchased from KCTC, JCM and DSMZ.</title>
        <authorList>
            <person name="Lu H."/>
        </authorList>
    </citation>
    <scope>NUCLEOTIDE SEQUENCE [LARGE SCALE GENOMIC DNA]</scope>
    <source>
        <strain evidence="4 5">KCTC 42409</strain>
    </source>
</reference>
<evidence type="ECO:0000313" key="4">
    <source>
        <dbReference type="EMBL" id="MTW05850.1"/>
    </source>
</evidence>
<dbReference type="SUPFAM" id="SSF46689">
    <property type="entry name" value="Homeodomain-like"/>
    <property type="match status" value="1"/>
</dbReference>
<evidence type="ECO:0000256" key="1">
    <source>
        <dbReference type="ARBA" id="ARBA00023015"/>
    </source>
</evidence>
<dbReference type="InterPro" id="IPR009057">
    <property type="entry name" value="Homeodomain-like_sf"/>
</dbReference>
<evidence type="ECO:0000313" key="5">
    <source>
        <dbReference type="Proteomes" id="UP000484015"/>
    </source>
</evidence>
<dbReference type="Proteomes" id="UP000484015">
    <property type="component" value="Unassembled WGS sequence"/>
</dbReference>
<dbReference type="InterPro" id="IPR002818">
    <property type="entry name" value="DJ-1/PfpI"/>
</dbReference>
<dbReference type="EMBL" id="WNLA01000031">
    <property type="protein sequence ID" value="MTW05850.1"/>
    <property type="molecule type" value="Genomic_DNA"/>
</dbReference>
<dbReference type="Gene3D" id="1.10.10.60">
    <property type="entry name" value="Homeodomain-like"/>
    <property type="match status" value="1"/>
</dbReference>
<accession>A0A6L6Q8A2</accession>
<evidence type="ECO:0000259" key="3">
    <source>
        <dbReference type="PROSITE" id="PS01124"/>
    </source>
</evidence>
<dbReference type="InterPro" id="IPR018060">
    <property type="entry name" value="HTH_AraC"/>
</dbReference>
<dbReference type="SMART" id="SM00342">
    <property type="entry name" value="HTH_ARAC"/>
    <property type="match status" value="1"/>
</dbReference>
<proteinExistence type="predicted"/>
<dbReference type="GO" id="GO:0043565">
    <property type="term" value="F:sequence-specific DNA binding"/>
    <property type="evidence" value="ECO:0007669"/>
    <property type="project" value="InterPro"/>
</dbReference>
<gene>
    <name evidence="4" type="ORF">GM668_27610</name>
</gene>
<sequence length="352" mass="38248">MLPARRCFGHVDIDQFIAIIASMKTLRIAVLAYHGCMPTQLFGVADVLRIAADLDGNLGAKKRMRVQVELIALSGRSVAVAGGIPVQLKRPAGAYDLLIVPGLETRRHVDWAEKMAPLAREVEFIRNSFARGTPVAAICVGAFLLGEAGLLDGRKATTAWLFAGDLAARYPLAKVHSDAILAEDGAVITSAAVSSVFDMVIHLVKRHLGAEVAMATAAVALLPAERASQAPYVDNTLREPALPNFSQHVMQWLTSRLADKYDLETVAQAFHVSGRTLMRRVKEETGKSPLTLLQEARVDKAKLLLRTTRRSTVQIIEDVGYTDVASFTRLFVRVVGESPAKYRQRGAAAMRG</sequence>
<dbReference type="Pfam" id="PF12833">
    <property type="entry name" value="HTH_18"/>
    <property type="match status" value="1"/>
</dbReference>
<dbReference type="GO" id="GO:0003700">
    <property type="term" value="F:DNA-binding transcription factor activity"/>
    <property type="evidence" value="ECO:0007669"/>
    <property type="project" value="InterPro"/>
</dbReference>